<keyword evidence="4" id="KW-1185">Reference proteome</keyword>
<feature type="signal peptide" evidence="2">
    <location>
        <begin position="1"/>
        <end position="18"/>
    </location>
</feature>
<dbReference type="AlphaFoldDB" id="A0A6A4X486"/>
<feature type="compositionally biased region" description="Low complexity" evidence="1">
    <location>
        <begin position="139"/>
        <end position="159"/>
    </location>
</feature>
<feature type="chain" id="PRO_5025540630" description="Apple domain-containing protein" evidence="2">
    <location>
        <begin position="19"/>
        <end position="166"/>
    </location>
</feature>
<organism evidence="3 4">
    <name type="scientific">Amphibalanus amphitrite</name>
    <name type="common">Striped barnacle</name>
    <name type="synonym">Balanus amphitrite</name>
    <dbReference type="NCBI Taxonomy" id="1232801"/>
    <lineage>
        <taxon>Eukaryota</taxon>
        <taxon>Metazoa</taxon>
        <taxon>Ecdysozoa</taxon>
        <taxon>Arthropoda</taxon>
        <taxon>Crustacea</taxon>
        <taxon>Multicrustacea</taxon>
        <taxon>Cirripedia</taxon>
        <taxon>Thoracica</taxon>
        <taxon>Thoracicalcarea</taxon>
        <taxon>Balanomorpha</taxon>
        <taxon>Balanoidea</taxon>
        <taxon>Balanidae</taxon>
        <taxon>Amphibalaninae</taxon>
        <taxon>Amphibalanus</taxon>
    </lineage>
</organism>
<proteinExistence type="predicted"/>
<feature type="compositionally biased region" description="Polar residues" evidence="1">
    <location>
        <begin position="122"/>
        <end position="138"/>
    </location>
</feature>
<feature type="region of interest" description="Disordered" evidence="1">
    <location>
        <begin position="118"/>
        <end position="166"/>
    </location>
</feature>
<evidence type="ECO:0000256" key="1">
    <source>
        <dbReference type="SAM" id="MobiDB-lite"/>
    </source>
</evidence>
<evidence type="ECO:0000256" key="2">
    <source>
        <dbReference type="SAM" id="SignalP"/>
    </source>
</evidence>
<keyword evidence="2" id="KW-0732">Signal</keyword>
<reference evidence="3 4" key="1">
    <citation type="submission" date="2019-07" db="EMBL/GenBank/DDBJ databases">
        <title>Draft genome assembly of a fouling barnacle, Amphibalanus amphitrite (Darwin, 1854): The first reference genome for Thecostraca.</title>
        <authorList>
            <person name="Kim W."/>
        </authorList>
    </citation>
    <scope>NUCLEOTIDE SEQUENCE [LARGE SCALE GENOMIC DNA]</scope>
    <source>
        <strain evidence="3">SNU_AA5</strain>
        <tissue evidence="3">Soma without cirri and trophi</tissue>
    </source>
</reference>
<comment type="caution">
    <text evidence="3">The sequence shown here is derived from an EMBL/GenBank/DDBJ whole genome shotgun (WGS) entry which is preliminary data.</text>
</comment>
<accession>A0A6A4X486</accession>
<gene>
    <name evidence="3" type="ORF">FJT64_000191</name>
</gene>
<dbReference type="Proteomes" id="UP000440578">
    <property type="component" value="Unassembled WGS sequence"/>
</dbReference>
<sequence>MRPRLTAVLAVLVAAALASERFQLGVGPRPSVWLQQPAAPSLVSCAARCRQLGSCRLLVWESGSCRLADGDSTSAATEGPEIALYRRADTLVSVSGITSSRQLPSCRQRAAQLTSDGAAGCCSQTDGRGPTPSWNRSEASAAATSTASTAARRGRMAGQRGCGFDR</sequence>
<protein>
    <recommendedName>
        <fullName evidence="5">Apple domain-containing protein</fullName>
    </recommendedName>
</protein>
<dbReference type="EMBL" id="VIIS01000114">
    <property type="protein sequence ID" value="KAF0313103.1"/>
    <property type="molecule type" value="Genomic_DNA"/>
</dbReference>
<name>A0A6A4X486_AMPAM</name>
<evidence type="ECO:0000313" key="3">
    <source>
        <dbReference type="EMBL" id="KAF0313103.1"/>
    </source>
</evidence>
<evidence type="ECO:0000313" key="4">
    <source>
        <dbReference type="Proteomes" id="UP000440578"/>
    </source>
</evidence>
<evidence type="ECO:0008006" key="5">
    <source>
        <dbReference type="Google" id="ProtNLM"/>
    </source>
</evidence>